<evidence type="ECO:0000256" key="5">
    <source>
        <dbReference type="ARBA" id="ARBA00022840"/>
    </source>
</evidence>
<dbReference type="PANTHER" id="PTHR43776:SF7">
    <property type="entry name" value="D,D-DIPEPTIDE TRANSPORT ATP-BINDING PROTEIN DDPF-RELATED"/>
    <property type="match status" value="1"/>
</dbReference>
<dbReference type="InterPro" id="IPR003593">
    <property type="entry name" value="AAA+_ATPase"/>
</dbReference>
<dbReference type="GO" id="GO:0016887">
    <property type="term" value="F:ATP hydrolysis activity"/>
    <property type="evidence" value="ECO:0007669"/>
    <property type="project" value="InterPro"/>
</dbReference>
<keyword evidence="3" id="KW-1003">Cell membrane</keyword>
<evidence type="ECO:0000256" key="1">
    <source>
        <dbReference type="ARBA" id="ARBA00005417"/>
    </source>
</evidence>
<organism evidence="7 8">
    <name type="scientific">Limnohabitans radicicola</name>
    <dbReference type="NCBI Taxonomy" id="2771427"/>
    <lineage>
        <taxon>Bacteria</taxon>
        <taxon>Pseudomonadati</taxon>
        <taxon>Pseudomonadota</taxon>
        <taxon>Betaproteobacteria</taxon>
        <taxon>Burkholderiales</taxon>
        <taxon>Comamonadaceae</taxon>
        <taxon>Limnohabitans</taxon>
    </lineage>
</organism>
<dbReference type="FunFam" id="3.40.50.300:FF:000016">
    <property type="entry name" value="Oligopeptide ABC transporter ATP-binding component"/>
    <property type="match status" value="2"/>
</dbReference>
<evidence type="ECO:0000256" key="4">
    <source>
        <dbReference type="ARBA" id="ARBA00022741"/>
    </source>
</evidence>
<keyword evidence="4" id="KW-0547">Nucleotide-binding</keyword>
<keyword evidence="3" id="KW-0472">Membrane</keyword>
<protein>
    <submittedName>
        <fullName evidence="7">ABC transporter ATP-binding protein</fullName>
    </submittedName>
</protein>
<dbReference type="NCBIfam" id="NF007739">
    <property type="entry name" value="PRK10419.1"/>
    <property type="match status" value="2"/>
</dbReference>
<dbReference type="AlphaFoldDB" id="A0A927FI59"/>
<accession>A0A927FI59</accession>
<dbReference type="GO" id="GO:0005524">
    <property type="term" value="F:ATP binding"/>
    <property type="evidence" value="ECO:0007669"/>
    <property type="project" value="UniProtKB-KW"/>
</dbReference>
<dbReference type="Proteomes" id="UP000647424">
    <property type="component" value="Unassembled WGS sequence"/>
</dbReference>
<dbReference type="RefSeq" id="WP_191819619.1">
    <property type="nucleotide sequence ID" value="NZ_JACYFT010000002.1"/>
</dbReference>
<dbReference type="InterPro" id="IPR027417">
    <property type="entry name" value="P-loop_NTPase"/>
</dbReference>
<name>A0A927FI59_9BURK</name>
<dbReference type="CDD" id="cd03257">
    <property type="entry name" value="ABC_NikE_OppD_transporters"/>
    <property type="match status" value="2"/>
</dbReference>
<dbReference type="InterPro" id="IPR050319">
    <property type="entry name" value="ABC_transp_ATP-bind"/>
</dbReference>
<dbReference type="GO" id="GO:0055085">
    <property type="term" value="P:transmembrane transport"/>
    <property type="evidence" value="ECO:0007669"/>
    <property type="project" value="UniProtKB-ARBA"/>
</dbReference>
<evidence type="ECO:0000256" key="2">
    <source>
        <dbReference type="ARBA" id="ARBA00022448"/>
    </source>
</evidence>
<sequence>MTATLQVKNLKVSFDMGRAGIQHALHGVSFDVPEQRTLALVGESGSGKSVSALSISRLLPDNALIDPSSQIISQGVDLLKLSDTELRKLRGKDITTVFQDPMSSLNPVKTIGQQIAEVLMLHLGLSPKQAWEQTKAVLDEVGIPDPANRINAYPHELSGGQQQRVMIAIAIACQPRLLIADEPTTALDVTVQRQIIELLVRLQDKHKMSMLFISHDLGLVAELAHEVVVMRHGEVREAGSVEAIFNQPKDPYTQALLACRPRLNQDYDRLPVIEDFMNPAGRTLTPKAAASTDGDVLLTVDSLAKDYVIKTGLFSRKTVHAVQDASFSLRRGQTLGVVGESGSGKSTLGLMLAQLLQVTRGEVTLAGHPLTGQSAAQIRAMRKKVQIIFQNPYASLNPRFTVGRILEEPLKIHGLGGDEAARQALVLEWLERVGLGAHALHKYPHEFSGGQRQRISIARSLILQPEIVVCDESVSALDVSVQATILNLLKDLQKEFSLAYLFISHDLDVVRFMSDQMIVMKQGAIVERGAAADIYANPQHPYTQELLGAIPKGWTPERAAALA</sequence>
<reference evidence="7" key="1">
    <citation type="submission" date="2020-09" db="EMBL/GenBank/DDBJ databases">
        <title>Genome seq and assembly of Limnohabitants sp.</title>
        <authorList>
            <person name="Chhetri G."/>
        </authorList>
    </citation>
    <scope>NUCLEOTIDE SEQUENCE</scope>
    <source>
        <strain evidence="7">JUR4</strain>
    </source>
</reference>
<dbReference type="NCBIfam" id="NF008453">
    <property type="entry name" value="PRK11308.1"/>
    <property type="match status" value="2"/>
</dbReference>
<dbReference type="EMBL" id="JACYFT010000002">
    <property type="protein sequence ID" value="MBD8051161.1"/>
    <property type="molecule type" value="Genomic_DNA"/>
</dbReference>
<dbReference type="SUPFAM" id="SSF52540">
    <property type="entry name" value="P-loop containing nucleoside triphosphate hydrolases"/>
    <property type="match status" value="2"/>
</dbReference>
<dbReference type="InterPro" id="IPR013563">
    <property type="entry name" value="Oligopep_ABC_C"/>
</dbReference>
<dbReference type="Gene3D" id="3.40.50.300">
    <property type="entry name" value="P-loop containing nucleotide triphosphate hydrolases"/>
    <property type="match status" value="2"/>
</dbReference>
<evidence type="ECO:0000259" key="6">
    <source>
        <dbReference type="PROSITE" id="PS50893"/>
    </source>
</evidence>
<keyword evidence="2" id="KW-0813">Transport</keyword>
<dbReference type="Pfam" id="PF00005">
    <property type="entry name" value="ABC_tran"/>
    <property type="match status" value="2"/>
</dbReference>
<dbReference type="Pfam" id="PF08352">
    <property type="entry name" value="oligo_HPY"/>
    <property type="match status" value="2"/>
</dbReference>
<proteinExistence type="inferred from homology"/>
<dbReference type="PANTHER" id="PTHR43776">
    <property type="entry name" value="TRANSPORT ATP-BINDING PROTEIN"/>
    <property type="match status" value="1"/>
</dbReference>
<comment type="caution">
    <text evidence="7">The sequence shown here is derived from an EMBL/GenBank/DDBJ whole genome shotgun (WGS) entry which is preliminary data.</text>
</comment>
<gene>
    <name evidence="7" type="ORF">IC609_11430</name>
</gene>
<evidence type="ECO:0000313" key="7">
    <source>
        <dbReference type="EMBL" id="MBD8051161.1"/>
    </source>
</evidence>
<comment type="similarity">
    <text evidence="1">Belongs to the ABC transporter superfamily.</text>
</comment>
<dbReference type="InterPro" id="IPR003439">
    <property type="entry name" value="ABC_transporter-like_ATP-bd"/>
</dbReference>
<dbReference type="InterPro" id="IPR017871">
    <property type="entry name" value="ABC_transporter-like_CS"/>
</dbReference>
<feature type="domain" description="ABC transporter" evidence="6">
    <location>
        <begin position="5"/>
        <end position="257"/>
    </location>
</feature>
<evidence type="ECO:0000256" key="3">
    <source>
        <dbReference type="ARBA" id="ARBA00022475"/>
    </source>
</evidence>
<feature type="domain" description="ABC transporter" evidence="6">
    <location>
        <begin position="298"/>
        <end position="547"/>
    </location>
</feature>
<keyword evidence="5 7" id="KW-0067">ATP-binding</keyword>
<keyword evidence="8" id="KW-1185">Reference proteome</keyword>
<dbReference type="PROSITE" id="PS00211">
    <property type="entry name" value="ABC_TRANSPORTER_1"/>
    <property type="match status" value="2"/>
</dbReference>
<dbReference type="GO" id="GO:0015833">
    <property type="term" value="P:peptide transport"/>
    <property type="evidence" value="ECO:0007669"/>
    <property type="project" value="InterPro"/>
</dbReference>
<dbReference type="PROSITE" id="PS50893">
    <property type="entry name" value="ABC_TRANSPORTER_2"/>
    <property type="match status" value="2"/>
</dbReference>
<dbReference type="SMART" id="SM00382">
    <property type="entry name" value="AAA"/>
    <property type="match status" value="2"/>
</dbReference>
<evidence type="ECO:0000313" key="8">
    <source>
        <dbReference type="Proteomes" id="UP000647424"/>
    </source>
</evidence>